<dbReference type="GO" id="GO:0005078">
    <property type="term" value="F:MAP-kinase scaffold activity"/>
    <property type="evidence" value="ECO:0007669"/>
    <property type="project" value="TreeGrafter"/>
</dbReference>
<dbReference type="SMART" id="SM00555">
    <property type="entry name" value="GIT"/>
    <property type="match status" value="2"/>
</dbReference>
<dbReference type="PANTHER" id="PTHR21601:SF0">
    <property type="entry name" value="PROTEIN SPA2-RELATED"/>
    <property type="match status" value="1"/>
</dbReference>
<dbReference type="InParanoid" id="G7E8C7"/>
<keyword evidence="1" id="KW-0677">Repeat</keyword>
<feature type="region of interest" description="Disordered" evidence="2">
    <location>
        <begin position="374"/>
        <end position="393"/>
    </location>
</feature>
<feature type="region of interest" description="Disordered" evidence="2">
    <location>
        <begin position="199"/>
        <end position="326"/>
    </location>
</feature>
<feature type="domain" description="GIT Spa2 homology (SHD)" evidence="3">
    <location>
        <begin position="41"/>
        <end position="71"/>
    </location>
</feature>
<feature type="region of interest" description="Disordered" evidence="2">
    <location>
        <begin position="404"/>
        <end position="438"/>
    </location>
</feature>
<dbReference type="GO" id="GO:1902716">
    <property type="term" value="C:cell cortex of growing cell tip"/>
    <property type="evidence" value="ECO:0007669"/>
    <property type="project" value="TreeGrafter"/>
</dbReference>
<feature type="region of interest" description="Disordered" evidence="2">
    <location>
        <begin position="638"/>
        <end position="716"/>
    </location>
</feature>
<gene>
    <name evidence="4" type="primary">Mo05776</name>
    <name evidence="4" type="ORF">E5Q_05776</name>
</gene>
<dbReference type="AlphaFoldDB" id="G7E8C7"/>
<reference evidence="4 5" key="2">
    <citation type="journal article" date="2012" name="Open Biol.">
        <title>Characteristics of nucleosomes and linker DNA regions on the genome of the basidiomycete Mixia osmundae revealed by mono- and dinucleosome mapping.</title>
        <authorList>
            <person name="Nishida H."/>
            <person name="Kondo S."/>
            <person name="Matsumoto T."/>
            <person name="Suzuki Y."/>
            <person name="Yoshikawa H."/>
            <person name="Taylor T.D."/>
            <person name="Sugiyama J."/>
        </authorList>
    </citation>
    <scope>NUCLEOTIDE SEQUENCE [LARGE SCALE GENOMIC DNA]</scope>
    <source>
        <strain evidence="5">CBS 9802 / IAM 14324 / JCM 22182 / KY 12970</strain>
    </source>
</reference>
<proteinExistence type="predicted"/>
<evidence type="ECO:0000259" key="3">
    <source>
        <dbReference type="SMART" id="SM00555"/>
    </source>
</evidence>
<dbReference type="Gene3D" id="1.20.120.330">
    <property type="entry name" value="Nucleotidyltransferases domain 2"/>
    <property type="match status" value="1"/>
</dbReference>
<dbReference type="Pfam" id="PF12205">
    <property type="entry name" value="GIT1_C"/>
    <property type="match status" value="1"/>
</dbReference>
<dbReference type="RefSeq" id="XP_014567823.1">
    <property type="nucleotide sequence ID" value="XM_014712337.1"/>
</dbReference>
<reference evidence="4 5" key="1">
    <citation type="journal article" date="2011" name="J. Gen. Appl. Microbiol.">
        <title>Draft genome sequencing of the enigmatic basidiomycete Mixia osmundae.</title>
        <authorList>
            <person name="Nishida H."/>
            <person name="Nagatsuka Y."/>
            <person name="Sugiyama J."/>
        </authorList>
    </citation>
    <scope>NUCLEOTIDE SEQUENCE [LARGE SCALE GENOMIC DNA]</scope>
    <source>
        <strain evidence="5">CBS 9802 / IAM 14324 / JCM 22182 / KY 12970</strain>
    </source>
</reference>
<dbReference type="STRING" id="764103.G7E8C7"/>
<dbReference type="eggNOG" id="ENOG502QS1N">
    <property type="taxonomic scope" value="Eukaryota"/>
</dbReference>
<dbReference type="Pfam" id="PF08518">
    <property type="entry name" value="GIT_SHD"/>
    <property type="match status" value="2"/>
</dbReference>
<dbReference type="OMA" id="VPNKSIM"/>
<keyword evidence="5" id="KW-1185">Reference proteome</keyword>
<dbReference type="GO" id="GO:0005826">
    <property type="term" value="C:actomyosin contractile ring"/>
    <property type="evidence" value="ECO:0007669"/>
    <property type="project" value="TreeGrafter"/>
</dbReference>
<dbReference type="InterPro" id="IPR056439">
    <property type="entry name" value="VBS_C3G9"/>
</dbReference>
<evidence type="ECO:0000256" key="1">
    <source>
        <dbReference type="ARBA" id="ARBA00022737"/>
    </source>
</evidence>
<dbReference type="Proteomes" id="UP000009131">
    <property type="component" value="Unassembled WGS sequence"/>
</dbReference>
<dbReference type="HOGENOM" id="CLU_006748_0_0_1"/>
<feature type="compositionally biased region" description="Basic and acidic residues" evidence="2">
    <location>
        <begin position="377"/>
        <end position="393"/>
    </location>
</feature>
<organism evidence="4 5">
    <name type="scientific">Mixia osmundae (strain CBS 9802 / IAM 14324 / JCM 22182 / KY 12970)</name>
    <dbReference type="NCBI Taxonomy" id="764103"/>
    <lineage>
        <taxon>Eukaryota</taxon>
        <taxon>Fungi</taxon>
        <taxon>Dikarya</taxon>
        <taxon>Basidiomycota</taxon>
        <taxon>Pucciniomycotina</taxon>
        <taxon>Mixiomycetes</taxon>
        <taxon>Mixiales</taxon>
        <taxon>Mixiaceae</taxon>
        <taxon>Mixia</taxon>
    </lineage>
</organism>
<dbReference type="EMBL" id="BABT02000179">
    <property type="protein sequence ID" value="GAA99087.1"/>
    <property type="molecule type" value="Genomic_DNA"/>
</dbReference>
<sequence length="892" mass="97625">MSDVGKSDSVERTARVHYLELGAYLDREGILKESQSARINAREKLTRLNIQQFQELSTDVYDELVRRLRAEKGNEIPFLPVKPDFHPKRNQARQKLATLPNSRFRDLGGDVFHELGRRFPHFPRVGSSGFPGFSGNAGSGLTSKGMTSDDSETLVTSTSNSTLQQPPRRNQSNLPPGIASNGYGAANEMLVPNKSTFVEEDVGPASDPGGRNSPYDQRDFSSGRSAGGRNPSIPRDEGAQPSGMSALTSPSRTGFGQPNGSITGTPSRLGNQQSLGGKGSEYYDKISLGTRASETSSLGGPSSARFASNGGFGTGEQTRARDTSEEIEKLKSEYEYKIATMQTRISALQRDLDSARGDSKSLTDTHANELRTLNDQIEDHRDRHQEQLTRNERLQRELEQLQLQRTTRDTNDTGASAQLSRDLADARAAHQNASATTEQLRREIAKLMRDLQDAEDAQREAAADRETDAQRIDRLQSELQVVKQQLAARSSIIDYAMPDSATKSAKGGNISEANVSEFRQSVDHLLRTSRSSTLSSDLVSAARQIVAAVSSIDKDVQIYERTLSTQDPQNPDFARLQSLKQKCHATLTNLLTAARNHATAQGLSPVSLLDAAASHLADSVIEIIKCVRQGPDIAARSQERDLPPLRVQQHDAQSYTQPQSYGPNPLSPSDSRSPTTPLENSSFSDPIKPLLTRNGSRQSDRLAPEQQATDLPLPQVRASTYGAQGLGIDAQRGYHENETNDLYGRAPFDDDEQQPAEDPYLDQARVEENWEELKHYLGTQTEAIVQSIQSLLAAIRSGASGPEVNENLTQIITIVSSIVAISKESLPAHLRNEGEDILQDLQTNCEQLSDLQTSDQGEFTKQMKQSMAKASFGVAKALKSLNAFVSEDDGLT</sequence>
<feature type="domain" description="GIT Spa2 homology (SHD)" evidence="3">
    <location>
        <begin position="92"/>
        <end position="122"/>
    </location>
</feature>
<evidence type="ECO:0000256" key="2">
    <source>
        <dbReference type="SAM" id="MobiDB-lite"/>
    </source>
</evidence>
<dbReference type="InterPro" id="IPR039892">
    <property type="entry name" value="Spa2/Sph1"/>
</dbReference>
<dbReference type="InterPro" id="IPR013724">
    <property type="entry name" value="GIT_SHD"/>
</dbReference>
<feature type="compositionally biased region" description="Polar residues" evidence="2">
    <location>
        <begin position="290"/>
        <end position="300"/>
    </location>
</feature>
<evidence type="ECO:0000313" key="4">
    <source>
        <dbReference type="EMBL" id="GAA99087.1"/>
    </source>
</evidence>
<name>G7E8C7_MIXOS</name>
<feature type="region of interest" description="Disordered" evidence="2">
    <location>
        <begin position="127"/>
        <end position="184"/>
    </location>
</feature>
<dbReference type="OrthoDB" id="5588096at2759"/>
<comment type="caution">
    <text evidence="4">The sequence shown here is derived from an EMBL/GenBank/DDBJ whole genome shotgun (WGS) entry which is preliminary data.</text>
</comment>
<accession>G7E8C7</accession>
<feature type="compositionally biased region" description="Polar residues" evidence="2">
    <location>
        <begin position="139"/>
        <end position="174"/>
    </location>
</feature>
<feature type="compositionally biased region" description="Polar residues" evidence="2">
    <location>
        <begin position="650"/>
        <end position="684"/>
    </location>
</feature>
<dbReference type="InterPro" id="IPR022018">
    <property type="entry name" value="GIT1_C"/>
</dbReference>
<protein>
    <recommendedName>
        <fullName evidence="3">GIT Spa2 homology (SHD) domain-containing protein</fullName>
    </recommendedName>
</protein>
<dbReference type="Pfam" id="PF23742">
    <property type="entry name" value="VBS_C3G9"/>
    <property type="match status" value="1"/>
</dbReference>
<evidence type="ECO:0000313" key="5">
    <source>
        <dbReference type="Proteomes" id="UP000009131"/>
    </source>
</evidence>
<dbReference type="PANTHER" id="PTHR21601">
    <property type="entry name" value="SPA2 PROTEIN"/>
    <property type="match status" value="1"/>
</dbReference>
<feature type="compositionally biased region" description="Polar residues" evidence="2">
    <location>
        <begin position="242"/>
        <end position="275"/>
    </location>
</feature>